<protein>
    <submittedName>
        <fullName evidence="6">Alanyl-tRNA editing protein</fullName>
    </submittedName>
</protein>
<dbReference type="Gene3D" id="3.10.310.40">
    <property type="match status" value="1"/>
</dbReference>
<dbReference type="InterPro" id="IPR051335">
    <property type="entry name" value="Alanyl-tRNA_Editing_Enzymes"/>
</dbReference>
<dbReference type="Pfam" id="PF07973">
    <property type="entry name" value="tRNA_SAD"/>
    <property type="match status" value="1"/>
</dbReference>
<proteinExistence type="predicted"/>
<evidence type="ECO:0000256" key="3">
    <source>
        <dbReference type="ARBA" id="ARBA00022723"/>
    </source>
</evidence>
<dbReference type="Proteomes" id="UP000698173">
    <property type="component" value="Unassembled WGS sequence"/>
</dbReference>
<feature type="domain" description="Alanyl-transfer RNA synthetases family profile" evidence="5">
    <location>
        <begin position="1"/>
        <end position="238"/>
    </location>
</feature>
<dbReference type="GO" id="GO:0006419">
    <property type="term" value="P:alanyl-tRNA aminoacylation"/>
    <property type="evidence" value="ECO:0007669"/>
    <property type="project" value="InterPro"/>
</dbReference>
<dbReference type="InterPro" id="IPR018164">
    <property type="entry name" value="Ala-tRNA-synth_IIc_N"/>
</dbReference>
<gene>
    <name evidence="6" type="ORF">K8V56_02585</name>
</gene>
<evidence type="ECO:0000259" key="5">
    <source>
        <dbReference type="PROSITE" id="PS50860"/>
    </source>
</evidence>
<dbReference type="AlphaFoldDB" id="A0A921FXI9"/>
<dbReference type="Gene3D" id="3.30.980.10">
    <property type="entry name" value="Threonyl-trna Synthetase, Chain A, domain 2"/>
    <property type="match status" value="1"/>
</dbReference>
<dbReference type="InterPro" id="IPR018163">
    <property type="entry name" value="Thr/Ala-tRNA-synth_IIc_edit"/>
</dbReference>
<dbReference type="InterPro" id="IPR018165">
    <property type="entry name" value="Ala-tRNA-synth_IIc_core"/>
</dbReference>
<comment type="cofactor">
    <cofactor evidence="1">
        <name>Zn(2+)</name>
        <dbReference type="ChEBI" id="CHEBI:29105"/>
    </cofactor>
</comment>
<evidence type="ECO:0000256" key="1">
    <source>
        <dbReference type="ARBA" id="ARBA00001947"/>
    </source>
</evidence>
<evidence type="ECO:0000313" key="6">
    <source>
        <dbReference type="EMBL" id="HJF30652.1"/>
    </source>
</evidence>
<sequence length="400" mass="44498">MLKDRLYYADSYCKSFTTNILKEAQDPDSNYYVVLENTAFYPTGGGQPHDTGTLNGIQVLNVEEVENEIRHTLAESLGSANQVEGVIDWERRFDHMQQHAGQHILSAAFVELLGFPTVSFHLGREIVSIDLDVEEVSPEQLNAVEKLANDIILENRQIEIKWVTEDELHHYPLRKQLAVTDEIRLVIIPDYDYNGCGGTHPSSTGQARMLKILSTEKHRGKVRVHFVCGGRVLQQLQRKNLELAVTSRLLSAPDGGVAEAVQKLLETNHSLEKSLADAQEALLVFEAKALLDQRDQGIVKALFTGRTVQQLQKLARLLVAESDDILVLLVAENNDRLQFVATRGTSVQMSMKQVSSAILPLIKGKGGGNDMFVQGGGERLVSAEQLLTVMEESCNKDWVT</sequence>
<keyword evidence="4" id="KW-0862">Zinc</keyword>
<dbReference type="PANTHER" id="PTHR43462">
    <property type="entry name" value="ALANYL-TRNA EDITING PROTEIN"/>
    <property type="match status" value="1"/>
</dbReference>
<dbReference type="InterPro" id="IPR009000">
    <property type="entry name" value="Transl_B-barrel_sf"/>
</dbReference>
<reference evidence="6" key="1">
    <citation type="journal article" date="2021" name="PeerJ">
        <title>Extensive microbial diversity within the chicken gut microbiome revealed by metagenomics and culture.</title>
        <authorList>
            <person name="Gilroy R."/>
            <person name="Ravi A."/>
            <person name="Getino M."/>
            <person name="Pursley I."/>
            <person name="Horton D.L."/>
            <person name="Alikhan N.F."/>
            <person name="Baker D."/>
            <person name="Gharbi K."/>
            <person name="Hall N."/>
            <person name="Watson M."/>
            <person name="Adriaenssens E.M."/>
            <person name="Foster-Nyarko E."/>
            <person name="Jarju S."/>
            <person name="Secka A."/>
            <person name="Antonio M."/>
            <person name="Oren A."/>
            <person name="Chaudhuri R.R."/>
            <person name="La Ragione R."/>
            <person name="Hildebrand F."/>
            <person name="Pallen M.J."/>
        </authorList>
    </citation>
    <scope>NUCLEOTIDE SEQUENCE</scope>
    <source>
        <strain evidence="6">CHK171-7178</strain>
    </source>
</reference>
<reference evidence="6" key="2">
    <citation type="submission" date="2021-09" db="EMBL/GenBank/DDBJ databases">
        <authorList>
            <person name="Gilroy R."/>
        </authorList>
    </citation>
    <scope>NUCLEOTIDE SEQUENCE</scope>
    <source>
        <strain evidence="6">CHK171-7178</strain>
    </source>
</reference>
<evidence type="ECO:0000313" key="7">
    <source>
        <dbReference type="Proteomes" id="UP000698173"/>
    </source>
</evidence>
<dbReference type="InterPro" id="IPR012947">
    <property type="entry name" value="tRNA_SAD"/>
</dbReference>
<dbReference type="GO" id="GO:0002161">
    <property type="term" value="F:aminoacyl-tRNA deacylase activity"/>
    <property type="evidence" value="ECO:0007669"/>
    <property type="project" value="UniProtKB-ARBA"/>
</dbReference>
<dbReference type="GO" id="GO:0005524">
    <property type="term" value="F:ATP binding"/>
    <property type="evidence" value="ECO:0007669"/>
    <property type="project" value="InterPro"/>
</dbReference>
<dbReference type="GO" id="GO:0003676">
    <property type="term" value="F:nucleic acid binding"/>
    <property type="evidence" value="ECO:0007669"/>
    <property type="project" value="InterPro"/>
</dbReference>
<dbReference type="Pfam" id="PF01411">
    <property type="entry name" value="tRNA-synt_2c"/>
    <property type="match status" value="1"/>
</dbReference>
<dbReference type="SUPFAM" id="SSF55186">
    <property type="entry name" value="ThrRS/AlaRS common domain"/>
    <property type="match status" value="1"/>
</dbReference>
<dbReference type="GO" id="GO:0005737">
    <property type="term" value="C:cytoplasm"/>
    <property type="evidence" value="ECO:0007669"/>
    <property type="project" value="UniProtKB-SubCell"/>
</dbReference>
<keyword evidence="3" id="KW-0479">Metal-binding</keyword>
<dbReference type="EMBL" id="DYWT01000042">
    <property type="protein sequence ID" value="HJF30652.1"/>
    <property type="molecule type" value="Genomic_DNA"/>
</dbReference>
<organism evidence="6 7">
    <name type="scientific">Sporosarcina psychrophila</name>
    <name type="common">Bacillus psychrophilus</name>
    <dbReference type="NCBI Taxonomy" id="1476"/>
    <lineage>
        <taxon>Bacteria</taxon>
        <taxon>Bacillati</taxon>
        <taxon>Bacillota</taxon>
        <taxon>Bacilli</taxon>
        <taxon>Bacillales</taxon>
        <taxon>Caryophanaceae</taxon>
        <taxon>Sporosarcina</taxon>
    </lineage>
</organism>
<comment type="caution">
    <text evidence="6">The sequence shown here is derived from an EMBL/GenBank/DDBJ whole genome shotgun (WGS) entry which is preliminary data.</text>
</comment>
<dbReference type="GO" id="GO:0046872">
    <property type="term" value="F:metal ion binding"/>
    <property type="evidence" value="ECO:0007669"/>
    <property type="project" value="UniProtKB-KW"/>
</dbReference>
<dbReference type="SUPFAM" id="SSF50447">
    <property type="entry name" value="Translation proteins"/>
    <property type="match status" value="1"/>
</dbReference>
<dbReference type="GO" id="GO:0004813">
    <property type="term" value="F:alanine-tRNA ligase activity"/>
    <property type="evidence" value="ECO:0007669"/>
    <property type="project" value="InterPro"/>
</dbReference>
<dbReference type="Gene3D" id="2.40.30.130">
    <property type="match status" value="1"/>
</dbReference>
<dbReference type="PANTHER" id="PTHR43462:SF1">
    <property type="entry name" value="ALANYL-TRNA EDITING PROTEIN AARSD1"/>
    <property type="match status" value="1"/>
</dbReference>
<evidence type="ECO:0000256" key="2">
    <source>
        <dbReference type="ARBA" id="ARBA00004496"/>
    </source>
</evidence>
<dbReference type="SMART" id="SM00863">
    <property type="entry name" value="tRNA_SAD"/>
    <property type="match status" value="1"/>
</dbReference>
<accession>A0A921FXI9</accession>
<comment type="subcellular location">
    <subcellularLocation>
        <location evidence="2">Cytoplasm</location>
    </subcellularLocation>
</comment>
<dbReference type="PROSITE" id="PS50860">
    <property type="entry name" value="AA_TRNA_LIGASE_II_ALA"/>
    <property type="match status" value="1"/>
</dbReference>
<evidence type="ECO:0000256" key="4">
    <source>
        <dbReference type="ARBA" id="ARBA00022833"/>
    </source>
</evidence>
<name>A0A921FXI9_SPOPS</name>